<dbReference type="InterPro" id="IPR036052">
    <property type="entry name" value="TrpB-like_PALP_sf"/>
</dbReference>
<comment type="cofactor">
    <cofactor evidence="1 12">
        <name>pyridoxal 5'-phosphate</name>
        <dbReference type="ChEBI" id="CHEBI:597326"/>
    </cofactor>
</comment>
<accession>A0A926XTD5</accession>
<evidence type="ECO:0000259" key="14">
    <source>
        <dbReference type="Pfam" id="PF14821"/>
    </source>
</evidence>
<dbReference type="PROSITE" id="PS00165">
    <property type="entry name" value="DEHYDRATASE_SER_THR"/>
    <property type="match status" value="1"/>
</dbReference>
<evidence type="ECO:0000256" key="7">
    <source>
        <dbReference type="ARBA" id="ARBA00022697"/>
    </source>
</evidence>
<dbReference type="InterPro" id="IPR000634">
    <property type="entry name" value="Ser/Thr_deHydtase_PyrdxlP-BS"/>
</dbReference>
<keyword evidence="9 15" id="KW-0456">Lyase</keyword>
<evidence type="ECO:0000313" key="15">
    <source>
        <dbReference type="EMBL" id="MBD2699923.1"/>
    </source>
</evidence>
<dbReference type="Proteomes" id="UP000598820">
    <property type="component" value="Unassembled WGS sequence"/>
</dbReference>
<evidence type="ECO:0000256" key="2">
    <source>
        <dbReference type="ARBA" id="ARBA00004979"/>
    </source>
</evidence>
<dbReference type="FunFam" id="3.40.50.1100:FF:000022">
    <property type="entry name" value="Threonine synthase"/>
    <property type="match status" value="1"/>
</dbReference>
<dbReference type="InterPro" id="IPR001926">
    <property type="entry name" value="TrpB-like_PALP"/>
</dbReference>
<dbReference type="GO" id="GO:0004795">
    <property type="term" value="F:threonine synthase activity"/>
    <property type="evidence" value="ECO:0007669"/>
    <property type="project" value="UniProtKB-UniRule"/>
</dbReference>
<feature type="modified residue" description="N6-(pyridoxal phosphate)lysine" evidence="12">
    <location>
        <position position="108"/>
    </location>
</feature>
<comment type="caution">
    <text evidence="15">The sequence shown here is derived from an EMBL/GenBank/DDBJ whole genome shotgun (WGS) entry which is preliminary data.</text>
</comment>
<keyword evidence="8 12" id="KW-0663">Pyridoxal phosphate</keyword>
<comment type="similarity">
    <text evidence="3">Belongs to the threonine synthase family.</text>
</comment>
<comment type="pathway">
    <text evidence="2">Amino-acid biosynthesis; L-threonine biosynthesis; L-threonine from L-aspartate: step 5/5.</text>
</comment>
<dbReference type="PANTHER" id="PTHR42690:SF1">
    <property type="entry name" value="THREONINE SYNTHASE-LIKE 2"/>
    <property type="match status" value="1"/>
</dbReference>
<keyword evidence="7" id="KW-0791">Threonine biosynthesis</keyword>
<evidence type="ECO:0000256" key="12">
    <source>
        <dbReference type="PIRSR" id="PIRSR604450-51"/>
    </source>
</evidence>
<dbReference type="RefSeq" id="WP_190885789.1">
    <property type="nucleotide sequence ID" value="NZ_JACWZY010000003.1"/>
</dbReference>
<evidence type="ECO:0000259" key="13">
    <source>
        <dbReference type="Pfam" id="PF00291"/>
    </source>
</evidence>
<evidence type="ECO:0000256" key="9">
    <source>
        <dbReference type="ARBA" id="ARBA00023239"/>
    </source>
</evidence>
<gene>
    <name evidence="15" type="primary">thrC</name>
    <name evidence="15" type="ORF">IC229_04710</name>
</gene>
<evidence type="ECO:0000256" key="3">
    <source>
        <dbReference type="ARBA" id="ARBA00005517"/>
    </source>
</evidence>
<dbReference type="AlphaFoldDB" id="A0A926XTD5"/>
<evidence type="ECO:0000256" key="8">
    <source>
        <dbReference type="ARBA" id="ARBA00022898"/>
    </source>
</evidence>
<proteinExistence type="inferred from homology"/>
<dbReference type="Gene3D" id="3.40.50.1100">
    <property type="match status" value="2"/>
</dbReference>
<evidence type="ECO:0000256" key="1">
    <source>
        <dbReference type="ARBA" id="ARBA00001933"/>
    </source>
</evidence>
<dbReference type="Pfam" id="PF14821">
    <property type="entry name" value="Thr_synth_N"/>
    <property type="match status" value="1"/>
</dbReference>
<sequence length="438" mass="47765">MRFYSTNNLQATVTTEEALFHSMPVDKGLYMPTPLPHLGASFFERIAGDTLADIGYAISKELFGAEINSGDLEELTHKAFPFDTPVVDLEPGKIGVLELFHGPSLAFKDVGARYMAALMSYFSKRNDKEVNILVATSGDTGGAVAMGFHNVPGIRVSILYPSGRVSDLQEKQLTTLGGNVQAFEVDGSFDDCQAIVKQAFVDAELNATLSLSSANSINIFRLIPQGFYYVRAFGQVRKYGKPVIFSVPSGNFGNLSAGVMVQQMGLPISHFIASTNLNHVVPTYLESGIYSPKASVATISNAMDVGNPSNFVRLKHLYGDDFQRTSNNVSGFFYDDEETRAGMRRINELYDYVACPHTAIGIMGLQAYLKASEKDVAGISLATAHPSKFKPLVESVLEKSVGVPERLAILSQRIKQSIQIPADYQVFKESLLQTVSSH</sequence>
<dbReference type="Pfam" id="PF00291">
    <property type="entry name" value="PALP"/>
    <property type="match status" value="1"/>
</dbReference>
<evidence type="ECO:0000256" key="10">
    <source>
        <dbReference type="ARBA" id="ARBA00049144"/>
    </source>
</evidence>
<keyword evidence="6" id="KW-0028">Amino-acid biosynthesis</keyword>
<dbReference type="PANTHER" id="PTHR42690">
    <property type="entry name" value="THREONINE SYNTHASE FAMILY MEMBER"/>
    <property type="match status" value="1"/>
</dbReference>
<dbReference type="NCBIfam" id="TIGR00260">
    <property type="entry name" value="thrC"/>
    <property type="match status" value="1"/>
</dbReference>
<protein>
    <recommendedName>
        <fullName evidence="5 11">Threonine synthase</fullName>
        <ecNumber evidence="4 11">4.2.3.1</ecNumber>
    </recommendedName>
</protein>
<organism evidence="15 16">
    <name type="scientific">Spirosoma profusum</name>
    <dbReference type="NCBI Taxonomy" id="2771354"/>
    <lineage>
        <taxon>Bacteria</taxon>
        <taxon>Pseudomonadati</taxon>
        <taxon>Bacteroidota</taxon>
        <taxon>Cytophagia</taxon>
        <taxon>Cytophagales</taxon>
        <taxon>Cytophagaceae</taxon>
        <taxon>Spirosoma</taxon>
    </lineage>
</organism>
<dbReference type="InterPro" id="IPR051166">
    <property type="entry name" value="Threonine_Synthase"/>
</dbReference>
<dbReference type="EMBL" id="JACWZY010000003">
    <property type="protein sequence ID" value="MBD2699923.1"/>
    <property type="molecule type" value="Genomic_DNA"/>
</dbReference>
<feature type="domain" description="Tryptophan synthase beta chain-like PALP" evidence="13">
    <location>
        <begin position="97"/>
        <end position="371"/>
    </location>
</feature>
<comment type="catalytic activity">
    <reaction evidence="10">
        <text>O-phospho-L-homoserine + H2O = L-threonine + phosphate</text>
        <dbReference type="Rhea" id="RHEA:10840"/>
        <dbReference type="ChEBI" id="CHEBI:15377"/>
        <dbReference type="ChEBI" id="CHEBI:43474"/>
        <dbReference type="ChEBI" id="CHEBI:57590"/>
        <dbReference type="ChEBI" id="CHEBI:57926"/>
        <dbReference type="EC" id="4.2.3.1"/>
    </reaction>
</comment>
<feature type="domain" description="Threonine synthase N-terminal" evidence="14">
    <location>
        <begin position="2"/>
        <end position="80"/>
    </location>
</feature>
<evidence type="ECO:0000256" key="4">
    <source>
        <dbReference type="ARBA" id="ARBA00013028"/>
    </source>
</evidence>
<dbReference type="SUPFAM" id="SSF53686">
    <property type="entry name" value="Tryptophan synthase beta subunit-like PLP-dependent enzymes"/>
    <property type="match status" value="1"/>
</dbReference>
<dbReference type="EC" id="4.2.3.1" evidence="4 11"/>
<name>A0A926XTD5_9BACT</name>
<evidence type="ECO:0000256" key="5">
    <source>
        <dbReference type="ARBA" id="ARBA00018679"/>
    </source>
</evidence>
<evidence type="ECO:0000256" key="11">
    <source>
        <dbReference type="NCBIfam" id="TIGR00260"/>
    </source>
</evidence>
<dbReference type="GO" id="GO:0030170">
    <property type="term" value="F:pyridoxal phosphate binding"/>
    <property type="evidence" value="ECO:0007669"/>
    <property type="project" value="InterPro"/>
</dbReference>
<dbReference type="InterPro" id="IPR029144">
    <property type="entry name" value="Thr_synth_N"/>
</dbReference>
<evidence type="ECO:0000313" key="16">
    <source>
        <dbReference type="Proteomes" id="UP000598820"/>
    </source>
</evidence>
<reference evidence="15" key="1">
    <citation type="submission" date="2020-09" db="EMBL/GenBank/DDBJ databases">
        <authorList>
            <person name="Kim M.K."/>
        </authorList>
    </citation>
    <scope>NUCLEOTIDE SEQUENCE</scope>
    <source>
        <strain evidence="15">BT702</strain>
    </source>
</reference>
<evidence type="ECO:0000256" key="6">
    <source>
        <dbReference type="ARBA" id="ARBA00022605"/>
    </source>
</evidence>
<dbReference type="InterPro" id="IPR004450">
    <property type="entry name" value="Thr_synthase-like"/>
</dbReference>
<keyword evidence="16" id="KW-1185">Reference proteome</keyword>
<dbReference type="GO" id="GO:0009088">
    <property type="term" value="P:threonine biosynthetic process"/>
    <property type="evidence" value="ECO:0007669"/>
    <property type="project" value="UniProtKB-UniRule"/>
</dbReference>
<dbReference type="Gene3D" id="3.90.1380.10">
    <property type="entry name" value="Threonine synthase, N-terminal domain"/>
    <property type="match status" value="1"/>
</dbReference>
<dbReference type="InterPro" id="IPR037158">
    <property type="entry name" value="Thr_synth_N_sf"/>
</dbReference>